<accession>A0ABT7UZF6</accession>
<keyword evidence="3" id="KW-0378">Hydrolase</keyword>
<dbReference type="Pfam" id="PF02452">
    <property type="entry name" value="PemK_toxin"/>
    <property type="match status" value="1"/>
</dbReference>
<dbReference type="SUPFAM" id="SSF50118">
    <property type="entry name" value="Cell growth inhibitor/plasmid maintenance toxic component"/>
    <property type="match status" value="1"/>
</dbReference>
<dbReference type="PANTHER" id="PTHR33988">
    <property type="entry name" value="ENDORIBONUCLEASE MAZF-RELATED"/>
    <property type="match status" value="1"/>
</dbReference>
<evidence type="ECO:0000313" key="4">
    <source>
        <dbReference type="Proteomes" id="UP001529343"/>
    </source>
</evidence>
<comment type="similarity">
    <text evidence="1">Belongs to the PemK/MazF family.</text>
</comment>
<evidence type="ECO:0000313" key="3">
    <source>
        <dbReference type="EMBL" id="MDM8267088.1"/>
    </source>
</evidence>
<keyword evidence="2" id="KW-1277">Toxin-antitoxin system</keyword>
<dbReference type="GO" id="GO:0016787">
    <property type="term" value="F:hydrolase activity"/>
    <property type="evidence" value="ECO:0007669"/>
    <property type="project" value="UniProtKB-KW"/>
</dbReference>
<keyword evidence="4" id="KW-1185">Reference proteome</keyword>
<dbReference type="Gene3D" id="2.30.30.110">
    <property type="match status" value="1"/>
</dbReference>
<dbReference type="InterPro" id="IPR003477">
    <property type="entry name" value="PemK-like"/>
</dbReference>
<dbReference type="PANTHER" id="PTHR33988:SF3">
    <property type="entry name" value="ENDORIBONUCLEASE TOXIN CHPB-RELATED"/>
    <property type="match status" value="1"/>
</dbReference>
<comment type="caution">
    <text evidence="3">The sequence shown here is derived from an EMBL/GenBank/DDBJ whole genome shotgun (WGS) entry which is preliminary data.</text>
</comment>
<dbReference type="EMBL" id="JAUDDW010000035">
    <property type="protein sequence ID" value="MDM8267088.1"/>
    <property type="molecule type" value="Genomic_DNA"/>
</dbReference>
<organism evidence="3 4">
    <name type="scientific">Limosilactobacillus pontis</name>
    <dbReference type="NCBI Taxonomy" id="35787"/>
    <lineage>
        <taxon>Bacteria</taxon>
        <taxon>Bacillati</taxon>
        <taxon>Bacillota</taxon>
        <taxon>Bacilli</taxon>
        <taxon>Lactobacillales</taxon>
        <taxon>Lactobacillaceae</taxon>
        <taxon>Limosilactobacillus</taxon>
    </lineage>
</organism>
<reference evidence="4" key="1">
    <citation type="submission" date="2023-06" db="EMBL/GenBank/DDBJ databases">
        <title>Identification and characterization of horizontal gene transfer across gut microbiota members of farm animals based on homology search.</title>
        <authorList>
            <person name="Zeman M."/>
            <person name="Kubasova T."/>
            <person name="Jahodarova E."/>
            <person name="Nykrynova M."/>
            <person name="Rychlik I."/>
        </authorList>
    </citation>
    <scope>NUCLEOTIDE SEQUENCE [LARGE SCALE GENOMIC DNA]</scope>
    <source>
        <strain evidence="4">161_Gplus</strain>
    </source>
</reference>
<dbReference type="Proteomes" id="UP001529343">
    <property type="component" value="Unassembled WGS sequence"/>
</dbReference>
<sequence length="113" mass="12770">MEKEIYYHQGDVLYLDFSPSVDTEINGIRPAVVVSNDSYNRHTGYLMVVPVTTHGTGFGSYVNLNGYRHFHGRANASQAHCYSVARAKSGVLGQLRVQDFNRIKRKVEEVMSF</sequence>
<dbReference type="EC" id="3.1.-.-" evidence="3"/>
<evidence type="ECO:0000256" key="1">
    <source>
        <dbReference type="ARBA" id="ARBA00007521"/>
    </source>
</evidence>
<gene>
    <name evidence="3" type="ORF">QUW44_08010</name>
</gene>
<protein>
    <submittedName>
        <fullName evidence="3">Type II toxin-antitoxin system PemK/MazF family toxin</fullName>
        <ecNumber evidence="3">3.1.-.-</ecNumber>
    </submittedName>
</protein>
<dbReference type="RefSeq" id="WP_289586479.1">
    <property type="nucleotide sequence ID" value="NZ_JAUDDW010000035.1"/>
</dbReference>
<evidence type="ECO:0000256" key="2">
    <source>
        <dbReference type="ARBA" id="ARBA00022649"/>
    </source>
</evidence>
<dbReference type="InterPro" id="IPR011067">
    <property type="entry name" value="Plasmid_toxin/cell-grow_inhib"/>
</dbReference>
<reference evidence="3 4" key="2">
    <citation type="submission" date="2023-06" db="EMBL/GenBank/DDBJ databases">
        <authorList>
            <person name="Zeman M."/>
            <person name="Kubasova T."/>
            <person name="Jahodarova E."/>
            <person name="Nykrynova M."/>
            <person name="Rychlik I."/>
        </authorList>
    </citation>
    <scope>NUCLEOTIDE SEQUENCE [LARGE SCALE GENOMIC DNA]</scope>
    <source>
        <strain evidence="3 4">161_Gplus</strain>
    </source>
</reference>
<name>A0ABT7UZF6_9LACO</name>
<proteinExistence type="inferred from homology"/>